<feature type="compositionally biased region" description="Polar residues" evidence="2">
    <location>
        <begin position="1"/>
        <end position="15"/>
    </location>
</feature>
<dbReference type="EMBL" id="JAANYQ010000015">
    <property type="protein sequence ID" value="KAF4120831.1"/>
    <property type="molecule type" value="Genomic_DNA"/>
</dbReference>
<evidence type="ECO:0000313" key="3">
    <source>
        <dbReference type="EMBL" id="KAF4120831.1"/>
    </source>
</evidence>
<evidence type="ECO:0008006" key="5">
    <source>
        <dbReference type="Google" id="ProtNLM"/>
    </source>
</evidence>
<protein>
    <recommendedName>
        <fullName evidence="5">Transcription factor domain-containing protein</fullName>
    </recommendedName>
</protein>
<dbReference type="InterPro" id="IPR050797">
    <property type="entry name" value="Carb_Metab_Trans_Reg"/>
</dbReference>
<dbReference type="GeneID" id="55969065"/>
<keyword evidence="1" id="KW-0539">Nucleus</keyword>
<sequence length="441" mass="50141">RATEQQASSTGNDSTPAGGHHSPPQPLGNPRTSGSQAHGSARPGGPSVRALLDLLAPADLVDQMLNDWFKYAHPLAPILHRRDLLHRLHDNGQHHDPVFTAMVVSVISVTISTLRRRSVESYPAITLQRCICIIEDHQLLELRGRYTLDWCIAWYHLASARVVDFGYDEFHVYRAIKESMAGVNYLLCYDDDEQTYEDKERLKRLYWLLYMWQVASELRGQPHLVFLPFNQDLESLRPRVIADSDLYPAQTPRDYTPYWPEDDIPYVDGFGRLVDVFLVWEKTKVDMAYKPSQETLLRAVRRIQSIMDDLPPEIRWQGGLSRFPRGDWGHEVQMVNILITALSLKSNLLQHLGSTLPGLTQRHLARIVRDVLEILDHVPQSVLETNGYSVVMKIRDIGAAYLAEMDVGMSGQRAVEDSLVLQLLAKLDSLDLRPTSIRVAL</sequence>
<dbReference type="AlphaFoldDB" id="A0A9P4YPN9"/>
<dbReference type="OrthoDB" id="2534600at2759"/>
<dbReference type="RefSeq" id="XP_035319483.1">
    <property type="nucleotide sequence ID" value="XM_035464813.1"/>
</dbReference>
<evidence type="ECO:0000313" key="4">
    <source>
        <dbReference type="Proteomes" id="UP000749293"/>
    </source>
</evidence>
<accession>A0A9P4YPN9</accession>
<dbReference type="PANTHER" id="PTHR31668">
    <property type="entry name" value="GLUCOSE TRANSPORT TRANSCRIPTION REGULATOR RGT1-RELATED-RELATED"/>
    <property type="match status" value="1"/>
</dbReference>
<dbReference type="Proteomes" id="UP000749293">
    <property type="component" value="Unassembled WGS sequence"/>
</dbReference>
<comment type="caution">
    <text evidence="3">The sequence shown here is derived from an EMBL/GenBank/DDBJ whole genome shotgun (WGS) entry which is preliminary data.</text>
</comment>
<dbReference type="CDD" id="cd12148">
    <property type="entry name" value="fungal_TF_MHR"/>
    <property type="match status" value="1"/>
</dbReference>
<reference evidence="3" key="1">
    <citation type="submission" date="2020-03" db="EMBL/GenBank/DDBJ databases">
        <title>Site-based positive gene gene selection in Geosmithia morbida across the United States reveals a broad range of putative effectors and factors for local host and environmental adapation.</title>
        <authorList>
            <person name="Onufrak A."/>
            <person name="Murdoch R.W."/>
            <person name="Gazis R."/>
            <person name="Huff M."/>
            <person name="Staton M."/>
            <person name="Klingeman W."/>
            <person name="Hadziabdic D."/>
        </authorList>
    </citation>
    <scope>NUCLEOTIDE SEQUENCE</scope>
    <source>
        <strain evidence="3">1262</strain>
    </source>
</reference>
<gene>
    <name evidence="3" type="ORF">GMORB2_2835</name>
</gene>
<name>A0A9P4YPN9_9HYPO</name>
<feature type="region of interest" description="Disordered" evidence="2">
    <location>
        <begin position="1"/>
        <end position="44"/>
    </location>
</feature>
<feature type="non-terminal residue" evidence="3">
    <location>
        <position position="1"/>
    </location>
</feature>
<dbReference type="PANTHER" id="PTHR31668:SF30">
    <property type="entry name" value="ZN(II)2CYS6 TRANSCRIPTION FACTOR (EUROFUNG)"/>
    <property type="match status" value="1"/>
</dbReference>
<organism evidence="3 4">
    <name type="scientific">Geosmithia morbida</name>
    <dbReference type="NCBI Taxonomy" id="1094350"/>
    <lineage>
        <taxon>Eukaryota</taxon>
        <taxon>Fungi</taxon>
        <taxon>Dikarya</taxon>
        <taxon>Ascomycota</taxon>
        <taxon>Pezizomycotina</taxon>
        <taxon>Sordariomycetes</taxon>
        <taxon>Hypocreomycetidae</taxon>
        <taxon>Hypocreales</taxon>
        <taxon>Bionectriaceae</taxon>
        <taxon>Geosmithia</taxon>
    </lineage>
</organism>
<proteinExistence type="predicted"/>
<evidence type="ECO:0000256" key="1">
    <source>
        <dbReference type="ARBA" id="ARBA00023242"/>
    </source>
</evidence>
<keyword evidence="4" id="KW-1185">Reference proteome</keyword>
<evidence type="ECO:0000256" key="2">
    <source>
        <dbReference type="SAM" id="MobiDB-lite"/>
    </source>
</evidence>